<evidence type="ECO:0000256" key="3">
    <source>
        <dbReference type="ARBA" id="ARBA00022833"/>
    </source>
</evidence>
<name>A0AAW1V3D8_9CUCU</name>
<dbReference type="InterPro" id="IPR013083">
    <property type="entry name" value="Znf_RING/FYVE/PHD"/>
</dbReference>
<gene>
    <name evidence="7" type="ORF">WA026_016667</name>
</gene>
<dbReference type="Proteomes" id="UP001431783">
    <property type="component" value="Unassembled WGS sequence"/>
</dbReference>
<evidence type="ECO:0000256" key="5">
    <source>
        <dbReference type="SAM" id="MobiDB-lite"/>
    </source>
</evidence>
<dbReference type="SUPFAM" id="SSF57903">
    <property type="entry name" value="FYVE/PHD zinc finger"/>
    <property type="match status" value="1"/>
</dbReference>
<keyword evidence="8" id="KW-1185">Reference proteome</keyword>
<evidence type="ECO:0000256" key="2">
    <source>
        <dbReference type="ARBA" id="ARBA00022771"/>
    </source>
</evidence>
<dbReference type="PROSITE" id="PS50016">
    <property type="entry name" value="ZF_PHD_2"/>
    <property type="match status" value="1"/>
</dbReference>
<dbReference type="InterPro" id="IPR019787">
    <property type="entry name" value="Znf_PHD-finger"/>
</dbReference>
<feature type="region of interest" description="Disordered" evidence="5">
    <location>
        <begin position="127"/>
        <end position="146"/>
    </location>
</feature>
<dbReference type="InterPro" id="IPR011011">
    <property type="entry name" value="Znf_FYVE_PHD"/>
</dbReference>
<comment type="caution">
    <text evidence="7">The sequence shown here is derived from an EMBL/GenBank/DDBJ whole genome shotgun (WGS) entry which is preliminary data.</text>
</comment>
<sequence length="314" mass="35385">MASDIDVCSRCSDNFIINNKFSTCKLCENKFHLNCVSLKDLWHRVLSDNINLTWVCDNCVGKMKVAIDYVNSPEFNNMEIIKMEIQYISKEKLLLEKLLSEMEYTISVQKKLITSYEGRLRSSLYDDEVGKQSEPGDTRADKDDNIPGISMLNKFHVESPKKSKSSKIIASTVTDDPTVSSKAVSNASYAQTTATGYQSKENKIKAHDLNTQCIMNKLDLIEIFLQPLSPSVICVAEHWCNPSSLPLAIIPGYTQAAAFCRTSSIHGVRFIKVLTSTLPYRTLWKLFVTKWTFTVHSGGLDNYLNQRCGGLQPR</sequence>
<evidence type="ECO:0000313" key="7">
    <source>
        <dbReference type="EMBL" id="KAK9886394.1"/>
    </source>
</evidence>
<feature type="compositionally biased region" description="Basic and acidic residues" evidence="5">
    <location>
        <begin position="128"/>
        <end position="145"/>
    </location>
</feature>
<proteinExistence type="predicted"/>
<dbReference type="Gene3D" id="3.30.40.10">
    <property type="entry name" value="Zinc/RING finger domain, C3HC4 (zinc finger)"/>
    <property type="match status" value="1"/>
</dbReference>
<keyword evidence="1" id="KW-0479">Metal-binding</keyword>
<dbReference type="GO" id="GO:0008270">
    <property type="term" value="F:zinc ion binding"/>
    <property type="evidence" value="ECO:0007669"/>
    <property type="project" value="UniProtKB-KW"/>
</dbReference>
<keyword evidence="3" id="KW-0862">Zinc</keyword>
<dbReference type="AlphaFoldDB" id="A0AAW1V3D8"/>
<feature type="domain" description="PHD-type" evidence="6">
    <location>
        <begin position="5"/>
        <end position="62"/>
    </location>
</feature>
<protein>
    <recommendedName>
        <fullName evidence="6">PHD-type domain-containing protein</fullName>
    </recommendedName>
</protein>
<keyword evidence="2 4" id="KW-0863">Zinc-finger</keyword>
<accession>A0AAW1V3D8</accession>
<dbReference type="InterPro" id="IPR001965">
    <property type="entry name" value="Znf_PHD"/>
</dbReference>
<dbReference type="SMART" id="SM00249">
    <property type="entry name" value="PHD"/>
    <property type="match status" value="1"/>
</dbReference>
<dbReference type="EMBL" id="JARQZJ010000100">
    <property type="protein sequence ID" value="KAK9886394.1"/>
    <property type="molecule type" value="Genomic_DNA"/>
</dbReference>
<evidence type="ECO:0000256" key="4">
    <source>
        <dbReference type="PROSITE-ProRule" id="PRU00146"/>
    </source>
</evidence>
<organism evidence="7 8">
    <name type="scientific">Henosepilachna vigintioctopunctata</name>
    <dbReference type="NCBI Taxonomy" id="420089"/>
    <lineage>
        <taxon>Eukaryota</taxon>
        <taxon>Metazoa</taxon>
        <taxon>Ecdysozoa</taxon>
        <taxon>Arthropoda</taxon>
        <taxon>Hexapoda</taxon>
        <taxon>Insecta</taxon>
        <taxon>Pterygota</taxon>
        <taxon>Neoptera</taxon>
        <taxon>Endopterygota</taxon>
        <taxon>Coleoptera</taxon>
        <taxon>Polyphaga</taxon>
        <taxon>Cucujiformia</taxon>
        <taxon>Coccinelloidea</taxon>
        <taxon>Coccinellidae</taxon>
        <taxon>Epilachninae</taxon>
        <taxon>Epilachnini</taxon>
        <taxon>Henosepilachna</taxon>
    </lineage>
</organism>
<evidence type="ECO:0000259" key="6">
    <source>
        <dbReference type="PROSITE" id="PS50016"/>
    </source>
</evidence>
<evidence type="ECO:0000313" key="8">
    <source>
        <dbReference type="Proteomes" id="UP001431783"/>
    </source>
</evidence>
<reference evidence="7 8" key="1">
    <citation type="submission" date="2023-03" db="EMBL/GenBank/DDBJ databases">
        <title>Genome insight into feeding habits of ladybird beetles.</title>
        <authorList>
            <person name="Li H.-S."/>
            <person name="Huang Y.-H."/>
            <person name="Pang H."/>
        </authorList>
    </citation>
    <scope>NUCLEOTIDE SEQUENCE [LARGE SCALE GENOMIC DNA]</scope>
    <source>
        <strain evidence="7">SYSU_2023b</strain>
        <tissue evidence="7">Whole body</tissue>
    </source>
</reference>
<evidence type="ECO:0000256" key="1">
    <source>
        <dbReference type="ARBA" id="ARBA00022723"/>
    </source>
</evidence>